<sequence length="319" mass="37382">MQTQTRLSMQRRLWSLRRVPSQTPARSQTPPSMQKEFSDLWYFQTRQVSGGQFLGHIHQCYIDAIYWPSDAWTLDRVQKTLCLDKDEDHQVAQDWMTDTIHRINEKFSSGSEPAGPVKEDASGDDKPTYVEKDPENWFSVYRPEADCQADPPQRPFFRIPLQGAEIFGLHQCTVEMVCYYMAPSPKYDQQQLRFVVPRKADGLLSSWGRIQVQESIHELQLARHLRARCSAWLAFDEYRLSQSLSLFDVISFRRTQSRMGKPVFNTHTQHLYKLNWRLATLNSNSGSTKFWDTEERQLEDMSAEELIDNMKRGWFEGID</sequence>
<dbReference type="AlphaFoldDB" id="A0AAE0NFT5"/>
<reference evidence="2" key="1">
    <citation type="journal article" date="2023" name="Mol. Phylogenet. Evol.">
        <title>Genome-scale phylogeny and comparative genomics of the fungal order Sordariales.</title>
        <authorList>
            <person name="Hensen N."/>
            <person name="Bonometti L."/>
            <person name="Westerberg I."/>
            <person name="Brannstrom I.O."/>
            <person name="Guillou S."/>
            <person name="Cros-Aarteil S."/>
            <person name="Calhoun S."/>
            <person name="Haridas S."/>
            <person name="Kuo A."/>
            <person name="Mondo S."/>
            <person name="Pangilinan J."/>
            <person name="Riley R."/>
            <person name="LaButti K."/>
            <person name="Andreopoulos B."/>
            <person name="Lipzen A."/>
            <person name="Chen C."/>
            <person name="Yan M."/>
            <person name="Daum C."/>
            <person name="Ng V."/>
            <person name="Clum A."/>
            <person name="Steindorff A."/>
            <person name="Ohm R.A."/>
            <person name="Martin F."/>
            <person name="Silar P."/>
            <person name="Natvig D.O."/>
            <person name="Lalanne C."/>
            <person name="Gautier V."/>
            <person name="Ament-Velasquez S.L."/>
            <person name="Kruys A."/>
            <person name="Hutchinson M.I."/>
            <person name="Powell A.J."/>
            <person name="Barry K."/>
            <person name="Miller A.N."/>
            <person name="Grigoriev I.V."/>
            <person name="Debuchy R."/>
            <person name="Gladieux P."/>
            <person name="Hiltunen Thoren M."/>
            <person name="Johannesson H."/>
        </authorList>
    </citation>
    <scope>NUCLEOTIDE SEQUENCE</scope>
    <source>
        <strain evidence="2">CBS 958.72</strain>
    </source>
</reference>
<gene>
    <name evidence="2" type="ORF">B0T24DRAFT_591124</name>
</gene>
<evidence type="ECO:0000313" key="3">
    <source>
        <dbReference type="Proteomes" id="UP001287356"/>
    </source>
</evidence>
<evidence type="ECO:0000256" key="1">
    <source>
        <dbReference type="SAM" id="MobiDB-lite"/>
    </source>
</evidence>
<feature type="region of interest" description="Disordered" evidence="1">
    <location>
        <begin position="106"/>
        <end position="129"/>
    </location>
</feature>
<organism evidence="2 3">
    <name type="scientific">Lasiosphaeria ovina</name>
    <dbReference type="NCBI Taxonomy" id="92902"/>
    <lineage>
        <taxon>Eukaryota</taxon>
        <taxon>Fungi</taxon>
        <taxon>Dikarya</taxon>
        <taxon>Ascomycota</taxon>
        <taxon>Pezizomycotina</taxon>
        <taxon>Sordariomycetes</taxon>
        <taxon>Sordariomycetidae</taxon>
        <taxon>Sordariales</taxon>
        <taxon>Lasiosphaeriaceae</taxon>
        <taxon>Lasiosphaeria</taxon>
    </lineage>
</organism>
<dbReference type="Proteomes" id="UP001287356">
    <property type="component" value="Unassembled WGS sequence"/>
</dbReference>
<name>A0AAE0NFT5_9PEZI</name>
<dbReference type="EMBL" id="JAULSN010000002">
    <property type="protein sequence ID" value="KAK3380670.1"/>
    <property type="molecule type" value="Genomic_DNA"/>
</dbReference>
<feature type="compositionally biased region" description="Basic and acidic residues" evidence="1">
    <location>
        <begin position="117"/>
        <end position="129"/>
    </location>
</feature>
<proteinExistence type="predicted"/>
<accession>A0AAE0NFT5</accession>
<comment type="caution">
    <text evidence="2">The sequence shown here is derived from an EMBL/GenBank/DDBJ whole genome shotgun (WGS) entry which is preliminary data.</text>
</comment>
<reference evidence="2" key="2">
    <citation type="submission" date="2023-06" db="EMBL/GenBank/DDBJ databases">
        <authorList>
            <consortium name="Lawrence Berkeley National Laboratory"/>
            <person name="Haridas S."/>
            <person name="Hensen N."/>
            <person name="Bonometti L."/>
            <person name="Westerberg I."/>
            <person name="Brannstrom I.O."/>
            <person name="Guillou S."/>
            <person name="Cros-Aarteil S."/>
            <person name="Calhoun S."/>
            <person name="Kuo A."/>
            <person name="Mondo S."/>
            <person name="Pangilinan J."/>
            <person name="Riley R."/>
            <person name="Labutti K."/>
            <person name="Andreopoulos B."/>
            <person name="Lipzen A."/>
            <person name="Chen C."/>
            <person name="Yanf M."/>
            <person name="Daum C."/>
            <person name="Ng V."/>
            <person name="Clum A."/>
            <person name="Steindorff A."/>
            <person name="Ohm R."/>
            <person name="Martin F."/>
            <person name="Silar P."/>
            <person name="Natvig D."/>
            <person name="Lalanne C."/>
            <person name="Gautier V."/>
            <person name="Ament-Velasquez S.L."/>
            <person name="Kruys A."/>
            <person name="Hutchinson M.I."/>
            <person name="Powell A.J."/>
            <person name="Barry K."/>
            <person name="Miller A.N."/>
            <person name="Grigoriev I.V."/>
            <person name="Debuchy R."/>
            <person name="Gladieux P."/>
            <person name="Thoren M.H."/>
            <person name="Johannesson H."/>
        </authorList>
    </citation>
    <scope>NUCLEOTIDE SEQUENCE</scope>
    <source>
        <strain evidence="2">CBS 958.72</strain>
    </source>
</reference>
<protein>
    <submittedName>
        <fullName evidence="2">Uncharacterized protein</fullName>
    </submittedName>
</protein>
<evidence type="ECO:0000313" key="2">
    <source>
        <dbReference type="EMBL" id="KAK3380670.1"/>
    </source>
</evidence>
<keyword evidence="3" id="KW-1185">Reference proteome</keyword>